<protein>
    <submittedName>
        <fullName evidence="1">DUF4275 family protein</fullName>
    </submittedName>
</protein>
<comment type="caution">
    <text evidence="1">The sequence shown here is derived from an EMBL/GenBank/DDBJ whole genome shotgun (WGS) entry which is preliminary data.</text>
</comment>
<organism evidence="1 2">
    <name type="scientific">Paenibacillus septentrionalis</name>
    <dbReference type="NCBI Taxonomy" id="429342"/>
    <lineage>
        <taxon>Bacteria</taxon>
        <taxon>Bacillati</taxon>
        <taxon>Bacillota</taxon>
        <taxon>Bacilli</taxon>
        <taxon>Bacillales</taxon>
        <taxon>Paenibacillaceae</taxon>
        <taxon>Paenibacillus</taxon>
    </lineage>
</organism>
<name>A0ABW1V5C8_9BACL</name>
<evidence type="ECO:0000313" key="2">
    <source>
        <dbReference type="Proteomes" id="UP001596233"/>
    </source>
</evidence>
<dbReference type="InterPro" id="IPR025454">
    <property type="entry name" value="DUF4275"/>
</dbReference>
<sequence>MIKDKIIEILEKLPDEELENVYWAVKHIEKKYLFNWNLFGKGVKITNQFEESEKIVALWDATFAGHISEEIKNEINYNQFKWHIFSYKKQACLTEHAARSAFNTTNKNEVYVMNQNSPYITLLRNANEIIAEDFDNEQDVYIFDSSFTWTYVQTHESMCGPYFSRLNKKNSVSSI</sequence>
<dbReference type="EMBL" id="JBHSTE010000003">
    <property type="protein sequence ID" value="MFC6333153.1"/>
    <property type="molecule type" value="Genomic_DNA"/>
</dbReference>
<gene>
    <name evidence="1" type="ORF">ACFP56_11010</name>
</gene>
<keyword evidence="2" id="KW-1185">Reference proteome</keyword>
<proteinExistence type="predicted"/>
<evidence type="ECO:0000313" key="1">
    <source>
        <dbReference type="EMBL" id="MFC6333153.1"/>
    </source>
</evidence>
<accession>A0ABW1V5C8</accession>
<dbReference type="Pfam" id="PF14101">
    <property type="entry name" value="DUF4275"/>
    <property type="match status" value="1"/>
</dbReference>
<reference evidence="2" key="1">
    <citation type="journal article" date="2019" name="Int. J. Syst. Evol. Microbiol.">
        <title>The Global Catalogue of Microorganisms (GCM) 10K type strain sequencing project: providing services to taxonomists for standard genome sequencing and annotation.</title>
        <authorList>
            <consortium name="The Broad Institute Genomics Platform"/>
            <consortium name="The Broad Institute Genome Sequencing Center for Infectious Disease"/>
            <person name="Wu L."/>
            <person name="Ma J."/>
        </authorList>
    </citation>
    <scope>NUCLEOTIDE SEQUENCE [LARGE SCALE GENOMIC DNA]</scope>
    <source>
        <strain evidence="2">PCU 280</strain>
    </source>
</reference>
<dbReference type="Proteomes" id="UP001596233">
    <property type="component" value="Unassembled WGS sequence"/>
</dbReference>
<dbReference type="RefSeq" id="WP_379234308.1">
    <property type="nucleotide sequence ID" value="NZ_JBHSTE010000003.1"/>
</dbReference>